<keyword evidence="2" id="KW-0472">Membrane</keyword>
<name>A0A1N7DVR2_9SPHI</name>
<evidence type="ECO:0000313" key="3">
    <source>
        <dbReference type="EMBL" id="MBB6111475.1"/>
    </source>
</evidence>
<proteinExistence type="predicted"/>
<dbReference type="InterPro" id="IPR021448">
    <property type="entry name" value="DUF3098"/>
</dbReference>
<protein>
    <recommendedName>
        <fullName evidence="7">DUF3098 domain-containing protein</fullName>
    </recommendedName>
</protein>
<reference evidence="5 6" key="1">
    <citation type="submission" date="2020-08" db="EMBL/GenBank/DDBJ databases">
        <title>Genomic Encyclopedia of Type Strains, Phase IV (KMG-V): Genome sequencing to study the core and pangenomes of soil and plant-associated prokaryotes.</title>
        <authorList>
            <person name="Whitman W."/>
        </authorList>
    </citation>
    <scope>NUCLEOTIDE SEQUENCE [LARGE SCALE GENOMIC DNA]</scope>
    <source>
        <strain evidence="3 5">ANJLi2</strain>
        <strain evidence="4 6">MP601</strain>
    </source>
</reference>
<dbReference type="Proteomes" id="UP000541583">
    <property type="component" value="Unassembled WGS sequence"/>
</dbReference>
<gene>
    <name evidence="4" type="ORF">HDF22_004327</name>
    <name evidence="3" type="ORF">HDF23_004245</name>
</gene>
<comment type="caution">
    <text evidence="4">The sequence shown here is derived from an EMBL/GenBank/DDBJ whole genome shotgun (WGS) entry which is preliminary data.</text>
</comment>
<dbReference type="RefSeq" id="WP_084192285.1">
    <property type="nucleotide sequence ID" value="NZ_FTMG01000012.1"/>
</dbReference>
<keyword evidence="2" id="KW-1133">Transmembrane helix</keyword>
<organism evidence="4 6">
    <name type="scientific">Mucilaginibacter lappiensis</name>
    <dbReference type="NCBI Taxonomy" id="354630"/>
    <lineage>
        <taxon>Bacteria</taxon>
        <taxon>Pseudomonadati</taxon>
        <taxon>Bacteroidota</taxon>
        <taxon>Sphingobacteriia</taxon>
        <taxon>Sphingobacteriales</taxon>
        <taxon>Sphingobacteriaceae</taxon>
        <taxon>Mucilaginibacter</taxon>
    </lineage>
</organism>
<accession>A0A1N7DVR2</accession>
<evidence type="ECO:0008006" key="7">
    <source>
        <dbReference type="Google" id="ProtNLM"/>
    </source>
</evidence>
<dbReference type="EMBL" id="JACHCA010000013">
    <property type="protein sequence ID" value="MBB6130188.1"/>
    <property type="molecule type" value="Genomic_DNA"/>
</dbReference>
<dbReference type="STRING" id="354630.SAMN05421821_11296"/>
<feature type="transmembrane region" description="Helical" evidence="2">
    <location>
        <begin position="40"/>
        <end position="62"/>
    </location>
</feature>
<dbReference type="AlphaFoldDB" id="A0A1N7DVR2"/>
<feature type="region of interest" description="Disordered" evidence="1">
    <location>
        <begin position="1"/>
        <end position="25"/>
    </location>
</feature>
<evidence type="ECO:0000313" key="6">
    <source>
        <dbReference type="Proteomes" id="UP000548326"/>
    </source>
</evidence>
<dbReference type="Proteomes" id="UP000548326">
    <property type="component" value="Unassembled WGS sequence"/>
</dbReference>
<keyword evidence="2" id="KW-0812">Transmembrane</keyword>
<feature type="transmembrane region" description="Helical" evidence="2">
    <location>
        <begin position="68"/>
        <end position="86"/>
    </location>
</feature>
<evidence type="ECO:0000313" key="4">
    <source>
        <dbReference type="EMBL" id="MBB6130188.1"/>
    </source>
</evidence>
<evidence type="ECO:0000256" key="2">
    <source>
        <dbReference type="SAM" id="Phobius"/>
    </source>
</evidence>
<evidence type="ECO:0000313" key="5">
    <source>
        <dbReference type="Proteomes" id="UP000541583"/>
    </source>
</evidence>
<dbReference type="EMBL" id="JACHCB010000012">
    <property type="protein sequence ID" value="MBB6111475.1"/>
    <property type="molecule type" value="Genomic_DNA"/>
</dbReference>
<dbReference type="OrthoDB" id="963379at2"/>
<sequence length="92" mass="9751">MAQPAKPASTVKTTQAAKPASKTTGTEPVQFIFDKSNYRWLIISVAVVAFGFVLMAGTTDIYSTTKIVIAPIVVLAGFALGFFAILKKPATN</sequence>
<keyword evidence="5" id="KW-1185">Reference proteome</keyword>
<evidence type="ECO:0000256" key="1">
    <source>
        <dbReference type="SAM" id="MobiDB-lite"/>
    </source>
</evidence>
<feature type="compositionally biased region" description="Polar residues" evidence="1">
    <location>
        <begin position="10"/>
        <end position="25"/>
    </location>
</feature>
<dbReference type="Pfam" id="PF11297">
    <property type="entry name" value="DUF3098"/>
    <property type="match status" value="1"/>
</dbReference>